<dbReference type="RefSeq" id="WP_079384422.1">
    <property type="nucleotide sequence ID" value="NZ_DYTS01000173.1"/>
</dbReference>
<dbReference type="EMBL" id="DYTS01000173">
    <property type="protein sequence ID" value="HJH18970.1"/>
    <property type="molecule type" value="Genomic_DNA"/>
</dbReference>
<reference evidence="6" key="1">
    <citation type="journal article" date="2021" name="PeerJ">
        <title>Extensive microbial diversity within the chicken gut microbiome revealed by metagenomics and culture.</title>
        <authorList>
            <person name="Gilroy R."/>
            <person name="Ravi A."/>
            <person name="Getino M."/>
            <person name="Pursley I."/>
            <person name="Horton D.L."/>
            <person name="Alikhan N.F."/>
            <person name="Baker D."/>
            <person name="Gharbi K."/>
            <person name="Hall N."/>
            <person name="Watson M."/>
            <person name="Adriaenssens E.M."/>
            <person name="Foster-Nyarko E."/>
            <person name="Jarju S."/>
            <person name="Secka A."/>
            <person name="Antonio M."/>
            <person name="Oren A."/>
            <person name="Chaudhuri R.R."/>
            <person name="La Ragione R."/>
            <person name="Hildebrand F."/>
            <person name="Pallen M.J."/>
        </authorList>
    </citation>
    <scope>NUCLEOTIDE SEQUENCE</scope>
    <source>
        <strain evidence="6">ChiSjej2B20-17149</strain>
    </source>
</reference>
<comment type="similarity">
    <text evidence="4">Belongs to the helicase family. DinG subfamily.</text>
</comment>
<dbReference type="InterPro" id="IPR006555">
    <property type="entry name" value="ATP-dep_Helicase_C"/>
</dbReference>
<name>A0A921NI88_9PSED</name>
<sequence length="752" mass="81657">MASARSSLNFKPECSMSDLEKKLLQVVDNVLGPNGKMVRGKCEQGKRTFRYNNKQHEYAKAVARGFCRYSPAERAAAVNMLQAATGTGKTLGYLVPAFAYSAITGERVIVSTYTKALQQQILKNDAPRAQAWVQDELGVSVSFARRVGRANYLSMQACQYQKALLADAGAAEAADFVAGVIAWLQGDAQQLPTLDDYLAELGEGASLPDGLDSKLLCLSSESPEVENEAYAIAMQETHAVDVAIVNHALVMMDAMLWTALLNPGRQASVLICDEADRLTDAAESVLGADVSMHQFSRLTQEVAEAFSLPGITDHVGNLYSAVMAVDPGHAKMATLPQEVEQRIAGVLSVLKPHVEKLASILASPQSELGDSVHKKALIANFCDSYNSLDAVQKAARSQGNTSIISWSPVRHYPSLRVGQPEPARILTRLLAKADWWDEDDGRVLPERSYLKGALFTSATLATPGRTLPAAFDAFAHTVGVIRHCKAGMDTPIHNVTADLYRVFDAPADFGEMFFVLPAPDAPLPTGEVSEDQDYVSVSNPEWLAYTGAMIREAASAGGKTLVLTLSHADTKSLGLILADVPGLIVAKQGDSMSTLKQRYVETENAVMISPGAWEGLDLPGDVQNLVITRLPFGSLNGFRLSLKEAVLRHRGYSEDKITAIKFADLGAEARRRLVQGLGRGIRQRDDRVEVWIADSRFPYPESFSSSLDDALMVRRQRVLATFAGCIPQRFEDSFNAARLFLTSGKVHTPELV</sequence>
<dbReference type="PROSITE" id="PS51193">
    <property type="entry name" value="HELICASE_ATP_BIND_2"/>
    <property type="match status" value="1"/>
</dbReference>
<dbReference type="Proteomes" id="UP000752172">
    <property type="component" value="Unassembled WGS sequence"/>
</dbReference>
<dbReference type="GO" id="GO:0003676">
    <property type="term" value="F:nucleic acid binding"/>
    <property type="evidence" value="ECO:0007669"/>
    <property type="project" value="InterPro"/>
</dbReference>
<dbReference type="GO" id="GO:0003678">
    <property type="term" value="F:DNA helicase activity"/>
    <property type="evidence" value="ECO:0007669"/>
    <property type="project" value="TreeGrafter"/>
</dbReference>
<dbReference type="InterPro" id="IPR045028">
    <property type="entry name" value="DinG/Rad3-like"/>
</dbReference>
<evidence type="ECO:0000256" key="3">
    <source>
        <dbReference type="ARBA" id="ARBA00022840"/>
    </source>
</evidence>
<evidence type="ECO:0000256" key="1">
    <source>
        <dbReference type="ARBA" id="ARBA00022741"/>
    </source>
</evidence>
<evidence type="ECO:0000256" key="4">
    <source>
        <dbReference type="ARBA" id="ARBA00038058"/>
    </source>
</evidence>
<dbReference type="SMART" id="SM00491">
    <property type="entry name" value="HELICc2"/>
    <property type="match status" value="1"/>
</dbReference>
<dbReference type="GO" id="GO:0016818">
    <property type="term" value="F:hydrolase activity, acting on acid anhydrides, in phosphorus-containing anhydrides"/>
    <property type="evidence" value="ECO:0007669"/>
    <property type="project" value="InterPro"/>
</dbReference>
<dbReference type="PANTHER" id="PTHR11472:SF34">
    <property type="entry name" value="REGULATOR OF TELOMERE ELONGATION HELICASE 1"/>
    <property type="match status" value="1"/>
</dbReference>
<accession>A0A921NI88</accession>
<evidence type="ECO:0000256" key="2">
    <source>
        <dbReference type="ARBA" id="ARBA00022801"/>
    </source>
</evidence>
<comment type="caution">
    <text evidence="6">The sequence shown here is derived from an EMBL/GenBank/DDBJ whole genome shotgun (WGS) entry which is preliminary data.</text>
</comment>
<evidence type="ECO:0000313" key="7">
    <source>
        <dbReference type="Proteomes" id="UP000752172"/>
    </source>
</evidence>
<gene>
    <name evidence="6" type="ORF">K8W20_09685</name>
</gene>
<organism evidence="6 7">
    <name type="scientific">Pseudomonas lactis</name>
    <dbReference type="NCBI Taxonomy" id="1615674"/>
    <lineage>
        <taxon>Bacteria</taxon>
        <taxon>Pseudomonadati</taxon>
        <taxon>Pseudomonadota</taxon>
        <taxon>Gammaproteobacteria</taxon>
        <taxon>Pseudomonadales</taxon>
        <taxon>Pseudomonadaceae</taxon>
        <taxon>Pseudomonas</taxon>
    </lineage>
</organism>
<dbReference type="AlphaFoldDB" id="A0A921NI88"/>
<dbReference type="Pfam" id="PF00270">
    <property type="entry name" value="DEAD"/>
    <property type="match status" value="1"/>
</dbReference>
<dbReference type="PANTHER" id="PTHR11472">
    <property type="entry name" value="DNA REPAIR DEAD HELICASE RAD3/XP-D SUBFAMILY MEMBER"/>
    <property type="match status" value="1"/>
</dbReference>
<dbReference type="GO" id="GO:0005524">
    <property type="term" value="F:ATP binding"/>
    <property type="evidence" value="ECO:0007669"/>
    <property type="project" value="UniProtKB-KW"/>
</dbReference>
<feature type="domain" description="Helicase ATP-binding" evidence="5">
    <location>
        <begin position="41"/>
        <end position="340"/>
    </location>
</feature>
<proteinExistence type="inferred from homology"/>
<dbReference type="Pfam" id="PF13307">
    <property type="entry name" value="Helicase_C_2"/>
    <property type="match status" value="1"/>
</dbReference>
<dbReference type="SUPFAM" id="SSF52540">
    <property type="entry name" value="P-loop containing nucleoside triphosphate hydrolases"/>
    <property type="match status" value="1"/>
</dbReference>
<keyword evidence="3" id="KW-0067">ATP-binding</keyword>
<keyword evidence="2" id="KW-0378">Hydrolase</keyword>
<dbReference type="Gene3D" id="3.40.50.300">
    <property type="entry name" value="P-loop containing nucleotide triphosphate hydrolases"/>
    <property type="match status" value="2"/>
</dbReference>
<dbReference type="GO" id="GO:0006139">
    <property type="term" value="P:nucleobase-containing compound metabolic process"/>
    <property type="evidence" value="ECO:0007669"/>
    <property type="project" value="InterPro"/>
</dbReference>
<dbReference type="InterPro" id="IPR014013">
    <property type="entry name" value="Helic_SF1/SF2_ATP-bd_DinG/Rad3"/>
</dbReference>
<keyword evidence="6" id="KW-0347">Helicase</keyword>
<evidence type="ECO:0000259" key="5">
    <source>
        <dbReference type="PROSITE" id="PS51193"/>
    </source>
</evidence>
<keyword evidence="1" id="KW-0547">Nucleotide-binding</keyword>
<dbReference type="InterPro" id="IPR011545">
    <property type="entry name" value="DEAD/DEAH_box_helicase_dom"/>
</dbReference>
<dbReference type="InterPro" id="IPR027417">
    <property type="entry name" value="P-loop_NTPase"/>
</dbReference>
<evidence type="ECO:0000313" key="6">
    <source>
        <dbReference type="EMBL" id="HJH18970.1"/>
    </source>
</evidence>
<reference evidence="6" key="2">
    <citation type="submission" date="2021-09" db="EMBL/GenBank/DDBJ databases">
        <authorList>
            <person name="Gilroy R."/>
        </authorList>
    </citation>
    <scope>NUCLEOTIDE SEQUENCE</scope>
    <source>
        <strain evidence="6">ChiSjej2B20-17149</strain>
    </source>
</reference>
<protein>
    <submittedName>
        <fullName evidence="6">ATP-dependent DNA helicase</fullName>
    </submittedName>
</protein>